<dbReference type="InterPro" id="IPR007527">
    <property type="entry name" value="Znf_SWIM"/>
</dbReference>
<dbReference type="OMA" id="VEWETTH"/>
<dbReference type="AlphaFoldDB" id="G4Z075"/>
<dbReference type="EMBL" id="JH159152">
    <property type="protein sequence ID" value="EGZ24632.1"/>
    <property type="molecule type" value="Genomic_DNA"/>
</dbReference>
<dbReference type="GO" id="GO:0008270">
    <property type="term" value="F:zinc ion binding"/>
    <property type="evidence" value="ECO:0007669"/>
    <property type="project" value="UniProtKB-KW"/>
</dbReference>
<reference evidence="3 4" key="1">
    <citation type="journal article" date="2006" name="Science">
        <title>Phytophthora genome sequences uncover evolutionary origins and mechanisms of pathogenesis.</title>
        <authorList>
            <person name="Tyler B.M."/>
            <person name="Tripathy S."/>
            <person name="Zhang X."/>
            <person name="Dehal P."/>
            <person name="Jiang R.H."/>
            <person name="Aerts A."/>
            <person name="Arredondo F.D."/>
            <person name="Baxter L."/>
            <person name="Bensasson D."/>
            <person name="Beynon J.L."/>
            <person name="Chapman J."/>
            <person name="Damasceno C.M."/>
            <person name="Dorrance A.E."/>
            <person name="Dou D."/>
            <person name="Dickerman A.W."/>
            <person name="Dubchak I.L."/>
            <person name="Garbelotto M."/>
            <person name="Gijzen M."/>
            <person name="Gordon S.G."/>
            <person name="Govers F."/>
            <person name="Grunwald N.J."/>
            <person name="Huang W."/>
            <person name="Ivors K.L."/>
            <person name="Jones R.W."/>
            <person name="Kamoun S."/>
            <person name="Krampis K."/>
            <person name="Lamour K.H."/>
            <person name="Lee M.K."/>
            <person name="McDonald W.H."/>
            <person name="Medina M."/>
            <person name="Meijer H.J."/>
            <person name="Nordberg E.K."/>
            <person name="Maclean D.J."/>
            <person name="Ospina-Giraldo M.D."/>
            <person name="Morris P.F."/>
            <person name="Phuntumart V."/>
            <person name="Putnam N.H."/>
            <person name="Rash S."/>
            <person name="Rose J.K."/>
            <person name="Sakihama Y."/>
            <person name="Salamov A.A."/>
            <person name="Savidor A."/>
            <person name="Scheuring C.F."/>
            <person name="Smith B.M."/>
            <person name="Sobral B.W."/>
            <person name="Terry A."/>
            <person name="Torto-Alalibo T.A."/>
            <person name="Win J."/>
            <person name="Xu Z."/>
            <person name="Zhang H."/>
            <person name="Grigoriev I.V."/>
            <person name="Rokhsar D.S."/>
            <person name="Boore J.L."/>
        </authorList>
    </citation>
    <scope>NUCLEOTIDE SEQUENCE [LARGE SCALE GENOMIC DNA]</scope>
    <source>
        <strain evidence="3 4">P6497</strain>
    </source>
</reference>
<dbReference type="InParanoid" id="G4Z075"/>
<keyword evidence="1" id="KW-0862">Zinc</keyword>
<feature type="domain" description="SWIM-type" evidence="2">
    <location>
        <begin position="601"/>
        <end position="635"/>
    </location>
</feature>
<dbReference type="PROSITE" id="PS50966">
    <property type="entry name" value="ZF_SWIM"/>
    <property type="match status" value="1"/>
</dbReference>
<dbReference type="Proteomes" id="UP000002640">
    <property type="component" value="Unassembled WGS sequence"/>
</dbReference>
<accession>G4Z075</accession>
<organism evidence="3 4">
    <name type="scientific">Phytophthora sojae (strain P6497)</name>
    <name type="common">Soybean stem and root rot agent</name>
    <name type="synonym">Phytophthora megasperma f. sp. glycines</name>
    <dbReference type="NCBI Taxonomy" id="1094619"/>
    <lineage>
        <taxon>Eukaryota</taxon>
        <taxon>Sar</taxon>
        <taxon>Stramenopiles</taxon>
        <taxon>Oomycota</taxon>
        <taxon>Peronosporomycetes</taxon>
        <taxon>Peronosporales</taxon>
        <taxon>Peronosporaceae</taxon>
        <taxon>Phytophthora</taxon>
    </lineage>
</organism>
<sequence>MLIARSGEGNVGDSADEDEQLDSICQQLDFGGDDEVEIDVGVDRGAFELVEATVAKYVSVGFYDSLQEATVALQQHNEFEYTYKTRYTSKNVTGTEFKRRSHAMCPSRLKIVERKLGANLVRYELLQKGEHGDASVSRTRHGIAAVHKSEIDSLLELGMGASRVRNMLLHKYRRDPDLLNLVPEVRKIENRKATIKKNMEEGWDIDDFNTIDIWAHSRLCQTREVFDSADESDFAKMNELLVLERFQHNFDDNGKTKASLGLIMTSRALFRNVAKATTSQRGSLAMSTDGTYRIHCGNWTLVDCGGISVEWETTHHVQRFRPWLYMFVRSECTFAYEQMFGALIKYGRIFLDVDVNLACCSIDHCAGDRLAGSDHFLKWLHETRSLNQFRNLSKCVVRWWKLKGETAYAEWLEDVYLTSRWERWSVNSSPIPGVLPTQQAIESHHKVIKEVITAFEKAPTIHVLNSALPRLLILGSDTLSDGPQGHFCECPLPKDAVSKAKLLLTLPENHREITEAGQRGIPVRIVFNSGNAIVRSKNLAGSTVTTPRSKTFVSSLEGSTGRRASVFDIWTKFLSLQQVSVNVKRARAMPEFQLRPTWPLSDIEMVRDTRRCTCKSYMYSVWVCSHVIASLKLLKKLDLELATEVIQARRPPGRPRASVGARQQEPVSTNFWDPDRLEALLTKEPYTPLQWAFITQVDVQKEGQASTFREDRIGTVGGVRLSEEDGEAWPSFTATCNTTK</sequence>
<dbReference type="GeneID" id="20655340"/>
<keyword evidence="4" id="KW-1185">Reference proteome</keyword>
<dbReference type="KEGG" id="psoj:PHYSODRAFT_481220"/>
<keyword evidence="1" id="KW-0863">Zinc-finger</keyword>
<name>G4Z075_PHYSP</name>
<evidence type="ECO:0000256" key="1">
    <source>
        <dbReference type="PROSITE-ProRule" id="PRU00325"/>
    </source>
</evidence>
<evidence type="ECO:0000313" key="3">
    <source>
        <dbReference type="EMBL" id="EGZ24632.1"/>
    </source>
</evidence>
<proteinExistence type="predicted"/>
<dbReference type="RefSeq" id="XP_009519920.1">
    <property type="nucleotide sequence ID" value="XM_009521625.1"/>
</dbReference>
<gene>
    <name evidence="3" type="ORF">PHYSODRAFT_481220</name>
</gene>
<keyword evidence="1" id="KW-0479">Metal-binding</keyword>
<evidence type="ECO:0000259" key="2">
    <source>
        <dbReference type="PROSITE" id="PS50966"/>
    </source>
</evidence>
<evidence type="ECO:0000313" key="4">
    <source>
        <dbReference type="Proteomes" id="UP000002640"/>
    </source>
</evidence>
<protein>
    <recommendedName>
        <fullName evidence="2">SWIM-type domain-containing protein</fullName>
    </recommendedName>
</protein>